<feature type="compositionally biased region" description="Acidic residues" evidence="7">
    <location>
        <begin position="605"/>
        <end position="655"/>
    </location>
</feature>
<comment type="function">
    <text evidence="6">Required for 60S pre-ribosomal subunits export to the cytoplasm.</text>
</comment>
<evidence type="ECO:0000259" key="9">
    <source>
        <dbReference type="Pfam" id="PF08158"/>
    </source>
</evidence>
<accession>A0A914I2H4</accession>
<dbReference type="SUPFAM" id="SSF48371">
    <property type="entry name" value="ARM repeat"/>
    <property type="match status" value="1"/>
</dbReference>
<keyword evidence="2 6" id="KW-0813">Transport</keyword>
<evidence type="ECO:0000313" key="12">
    <source>
        <dbReference type="WBParaSite" id="Gr19_v10_g6888.t1"/>
    </source>
</evidence>
<name>A0A914I2H4_GLORO</name>
<comment type="similarity">
    <text evidence="1 6">Belongs to the SDA1 family.</text>
</comment>
<dbReference type="GO" id="GO:0000055">
    <property type="term" value="P:ribosomal large subunit export from nucleus"/>
    <property type="evidence" value="ECO:0007669"/>
    <property type="project" value="UniProtKB-UniRule"/>
</dbReference>
<dbReference type="InterPro" id="IPR048292">
    <property type="entry name" value="SDA1_C"/>
</dbReference>
<dbReference type="InterPro" id="IPR007949">
    <property type="entry name" value="SDA1_MD"/>
</dbReference>
<evidence type="ECO:0000256" key="4">
    <source>
        <dbReference type="ARBA" id="ARBA00022927"/>
    </source>
</evidence>
<keyword evidence="11" id="KW-1185">Reference proteome</keyword>
<reference evidence="12" key="1">
    <citation type="submission" date="2022-11" db="UniProtKB">
        <authorList>
            <consortium name="WormBaseParasite"/>
        </authorList>
    </citation>
    <scope>IDENTIFICATION</scope>
</reference>
<evidence type="ECO:0000256" key="6">
    <source>
        <dbReference type="RuleBase" id="RU365057"/>
    </source>
</evidence>
<evidence type="ECO:0000256" key="2">
    <source>
        <dbReference type="ARBA" id="ARBA00022448"/>
    </source>
</evidence>
<feature type="region of interest" description="Disordered" evidence="7">
    <location>
        <begin position="283"/>
        <end position="307"/>
    </location>
</feature>
<evidence type="ECO:0000256" key="3">
    <source>
        <dbReference type="ARBA" id="ARBA00022517"/>
    </source>
</evidence>
<sequence>MVSLNEASGSCRRFKVCEGNLALLCEKLAADPESYADEFGEQFEHFQRLLKLLELQPVLHSSNMDTVLQLCNFLSSTALHYPAKATLLGMLVMNTLGCTRAVQLESELRCALCKCVVRLTVARAVDLHKAVALFFELLRCADKQLRKFVLGALIAFIRRCSKKSTKKAGPKRRPKHKAFAKQLNAQKLQQTLFTMLNDERAVCARVAQLALVEAYRRQWWRNAKTANALAECVFHRVQRIQLDKSERVGGGERVGVLSNVFFYYTFFSTLWVSTMRFFLGSPRDEERTDGQSSSDDEEEAEGSKQEARTLKEAKKVIGAQRKKEQRPKEYKQCNVEAIRVIYDPQRFADRLFATLEGRRRNEKYAIRLLQIALCARVIGVHRLQTLGFYSHLHRYLQPKQKEVTRILLYAAQACHSLVPPDVVEQLVVCVRCFFFVVYVKNFYVRVVAQNFVSDRNTPEAITVGLNTIREIYANCPAAASEEMVRDLAEYKKMNNKNVSMAARALITLFRTTNPKLLHHKDRGRPTADETAAGNVGGGFGQIKTFDHVPGAEILPEDAEEAERMAQLVNSSDDDDDEEEDDAEEETIAEDEEEVDKNMGELGKDGDDECGPDSSEDGDDEEMEDDDEMEDDEEQIGGEMEDDEEQIGGEMEDDEGQIGRVVELKEDGGATKVTRAMKGAQKQQKKSAKKKQALLDRLESVSRAQQISSSRILGDADFRLIRIRQLRRQARLERGGAKRLTNDEARLDEQIQEKFARIGDGLPRLGDIEHFHRKIRRQSKEERMEQVKEGRPGKEAYGKPKKGPHVGRTNREMAKRKPAQMIRQKVRGRNRQRSFRDRQKTLRTYLLRQQGKKL</sequence>
<evidence type="ECO:0000313" key="11">
    <source>
        <dbReference type="Proteomes" id="UP000887572"/>
    </source>
</evidence>
<feature type="region of interest" description="Disordered" evidence="7">
    <location>
        <begin position="775"/>
        <end position="853"/>
    </location>
</feature>
<dbReference type="Pfam" id="PF08158">
    <property type="entry name" value="SDA1_HEAT"/>
    <property type="match status" value="2"/>
</dbReference>
<feature type="compositionally biased region" description="Basic and acidic residues" evidence="7">
    <location>
        <begin position="595"/>
        <end position="604"/>
    </location>
</feature>
<feature type="domain" description="SDA1 middle" evidence="8">
    <location>
        <begin position="616"/>
        <end position="789"/>
    </location>
</feature>
<dbReference type="Pfam" id="PF05285">
    <property type="entry name" value="SDA1_dom"/>
    <property type="match status" value="1"/>
</dbReference>
<dbReference type="PANTHER" id="PTHR12730:SF0">
    <property type="entry name" value="PROTEIN SDA1 HOMOLOG"/>
    <property type="match status" value="1"/>
</dbReference>
<feature type="compositionally biased region" description="Acidic residues" evidence="7">
    <location>
        <begin position="571"/>
        <end position="594"/>
    </location>
</feature>
<dbReference type="InterPro" id="IPR016024">
    <property type="entry name" value="ARM-type_fold"/>
</dbReference>
<dbReference type="AlphaFoldDB" id="A0A914I2H4"/>
<dbReference type="WBParaSite" id="Gr19_v10_g6888.t1">
    <property type="protein sequence ID" value="Gr19_v10_g6888.t1"/>
    <property type="gene ID" value="Gr19_v10_g6888"/>
</dbReference>
<keyword evidence="3 6" id="KW-0690">Ribosome biogenesis</keyword>
<dbReference type="GO" id="GO:0005730">
    <property type="term" value="C:nucleolus"/>
    <property type="evidence" value="ECO:0007669"/>
    <property type="project" value="UniProtKB-SubCell"/>
</dbReference>
<feature type="domain" description="SDA1 C-terminal" evidence="10">
    <location>
        <begin position="806"/>
        <end position="849"/>
    </location>
</feature>
<feature type="compositionally biased region" description="Basic and acidic residues" evidence="7">
    <location>
        <begin position="777"/>
        <end position="797"/>
    </location>
</feature>
<keyword evidence="5 6" id="KW-0539">Nucleus</keyword>
<dbReference type="Pfam" id="PF21638">
    <property type="entry name" value="SDA1_C"/>
    <property type="match status" value="1"/>
</dbReference>
<feature type="compositionally biased region" description="Basic residues" evidence="7">
    <location>
        <begin position="682"/>
        <end position="691"/>
    </location>
</feature>
<feature type="region of interest" description="Disordered" evidence="7">
    <location>
        <begin position="568"/>
        <end position="691"/>
    </location>
</feature>
<evidence type="ECO:0000256" key="1">
    <source>
        <dbReference type="ARBA" id="ARBA00005783"/>
    </source>
</evidence>
<dbReference type="InterPro" id="IPR012977">
    <property type="entry name" value="SDA1_N"/>
</dbReference>
<protein>
    <recommendedName>
        <fullName evidence="6">Protein SDA1</fullName>
    </recommendedName>
</protein>
<dbReference type="GO" id="GO:0015031">
    <property type="term" value="P:protein transport"/>
    <property type="evidence" value="ECO:0007669"/>
    <property type="project" value="UniProtKB-KW"/>
</dbReference>
<evidence type="ECO:0000256" key="5">
    <source>
        <dbReference type="ARBA" id="ARBA00023242"/>
    </source>
</evidence>
<evidence type="ECO:0000259" key="8">
    <source>
        <dbReference type="Pfam" id="PF05285"/>
    </source>
</evidence>
<feature type="compositionally biased region" description="Basic residues" evidence="7">
    <location>
        <begin position="815"/>
        <end position="832"/>
    </location>
</feature>
<comment type="subcellular location">
    <subcellularLocation>
        <location evidence="6">Nucleus</location>
        <location evidence="6">Nucleolus</location>
    </subcellularLocation>
</comment>
<dbReference type="Proteomes" id="UP000887572">
    <property type="component" value="Unplaced"/>
</dbReference>
<dbReference type="PANTHER" id="PTHR12730">
    <property type="entry name" value="HSDA/SDA1-RELATED"/>
    <property type="match status" value="1"/>
</dbReference>
<feature type="domain" description="SDA1 N-terminal" evidence="9">
    <location>
        <begin position="270"/>
        <end position="493"/>
    </location>
</feature>
<feature type="region of interest" description="Disordered" evidence="7">
    <location>
        <begin position="517"/>
        <end position="544"/>
    </location>
</feature>
<keyword evidence="4 6" id="KW-0653">Protein transport</keyword>
<feature type="domain" description="SDA1 N-terminal" evidence="9">
    <location>
        <begin position="73"/>
        <end position="242"/>
    </location>
</feature>
<dbReference type="GO" id="GO:0042273">
    <property type="term" value="P:ribosomal large subunit biogenesis"/>
    <property type="evidence" value="ECO:0007669"/>
    <property type="project" value="UniProtKB-UniRule"/>
</dbReference>
<evidence type="ECO:0000259" key="10">
    <source>
        <dbReference type="Pfam" id="PF21638"/>
    </source>
</evidence>
<proteinExistence type="inferred from homology"/>
<evidence type="ECO:0000256" key="7">
    <source>
        <dbReference type="SAM" id="MobiDB-lite"/>
    </source>
</evidence>
<organism evidence="11 12">
    <name type="scientific">Globodera rostochiensis</name>
    <name type="common">Golden nematode worm</name>
    <name type="synonym">Heterodera rostochiensis</name>
    <dbReference type="NCBI Taxonomy" id="31243"/>
    <lineage>
        <taxon>Eukaryota</taxon>
        <taxon>Metazoa</taxon>
        <taxon>Ecdysozoa</taxon>
        <taxon>Nematoda</taxon>
        <taxon>Chromadorea</taxon>
        <taxon>Rhabditida</taxon>
        <taxon>Tylenchina</taxon>
        <taxon>Tylenchomorpha</taxon>
        <taxon>Tylenchoidea</taxon>
        <taxon>Heteroderidae</taxon>
        <taxon>Heteroderinae</taxon>
        <taxon>Globodera</taxon>
    </lineage>
</organism>
<dbReference type="InterPro" id="IPR027312">
    <property type="entry name" value="Sda1"/>
</dbReference>